<feature type="compositionally biased region" description="Low complexity" evidence="1">
    <location>
        <begin position="280"/>
        <end position="309"/>
    </location>
</feature>
<dbReference type="CDD" id="cd07593">
    <property type="entry name" value="BAR_MUG137_fungi"/>
    <property type="match status" value="1"/>
</dbReference>
<gene>
    <name evidence="3" type="ORF">K432DRAFT_94571</name>
</gene>
<dbReference type="InterPro" id="IPR027267">
    <property type="entry name" value="AH/BAR_dom_sf"/>
</dbReference>
<dbReference type="EMBL" id="KV744830">
    <property type="protein sequence ID" value="OCK84794.1"/>
    <property type="molecule type" value="Genomic_DNA"/>
</dbReference>
<sequence length="460" mass="51479">MNVNKKLDRLKQWAGEKMGGEIKTSTSDEFKALEMEMALRHEGMEKLQKSMTVYVKSLSKRNEVEDREKALPGGYLGSSMVSHGEDFERDSEFGNCLASLGRANERIARMQETYVAGATSSWLEGLERSLAQMKEYQAARKKLETRRLAYDASLAKMQKAKKEDFRVEEELRSQKAKYEESSEDVYRRMQDIKEAEVDSVADLTAFLEAELTYYDRCREILLNVKRDWPARYKFSRRSSNIDCFHRDPHESRRATRSRSNTAHGYAERYNPVDEEPIPEPRITIPRLPSRNMSPSHDYQSSGSYSSRPSTNRANTADGPSRITRDMSPAPIPRMSRVPTDSSVIMANRAQLRPVKRATTTTDTFADPYEDEYQESNGYKRGRDRSPPSPATSHGSIPSRAASWTTGEITGAGAGAGAGAGGAIGGKKAPPPPPPSRAKKPPPPPPPMKRSALSSSETPHY</sequence>
<feature type="region of interest" description="Disordered" evidence="1">
    <location>
        <begin position="241"/>
        <end position="460"/>
    </location>
</feature>
<evidence type="ECO:0000313" key="4">
    <source>
        <dbReference type="Proteomes" id="UP000250266"/>
    </source>
</evidence>
<reference evidence="3 4" key="1">
    <citation type="journal article" date="2016" name="Nat. Commun.">
        <title>Ectomycorrhizal ecology is imprinted in the genome of the dominant symbiotic fungus Cenococcum geophilum.</title>
        <authorList>
            <consortium name="DOE Joint Genome Institute"/>
            <person name="Peter M."/>
            <person name="Kohler A."/>
            <person name="Ohm R.A."/>
            <person name="Kuo A."/>
            <person name="Krutzmann J."/>
            <person name="Morin E."/>
            <person name="Arend M."/>
            <person name="Barry K.W."/>
            <person name="Binder M."/>
            <person name="Choi C."/>
            <person name="Clum A."/>
            <person name="Copeland A."/>
            <person name="Grisel N."/>
            <person name="Haridas S."/>
            <person name="Kipfer T."/>
            <person name="LaButti K."/>
            <person name="Lindquist E."/>
            <person name="Lipzen A."/>
            <person name="Maire R."/>
            <person name="Meier B."/>
            <person name="Mihaltcheva S."/>
            <person name="Molinier V."/>
            <person name="Murat C."/>
            <person name="Poggeler S."/>
            <person name="Quandt C.A."/>
            <person name="Sperisen C."/>
            <person name="Tritt A."/>
            <person name="Tisserant E."/>
            <person name="Crous P.W."/>
            <person name="Henrissat B."/>
            <person name="Nehls U."/>
            <person name="Egli S."/>
            <person name="Spatafora J.W."/>
            <person name="Grigoriev I.V."/>
            <person name="Martin F.M."/>
        </authorList>
    </citation>
    <scope>NUCLEOTIDE SEQUENCE [LARGE SCALE GENOMIC DNA]</scope>
    <source>
        <strain evidence="3 4">CBS 459.81</strain>
    </source>
</reference>
<evidence type="ECO:0000259" key="2">
    <source>
        <dbReference type="PROSITE" id="PS51021"/>
    </source>
</evidence>
<organism evidence="3 4">
    <name type="scientific">Lepidopterella palustris CBS 459.81</name>
    <dbReference type="NCBI Taxonomy" id="1314670"/>
    <lineage>
        <taxon>Eukaryota</taxon>
        <taxon>Fungi</taxon>
        <taxon>Dikarya</taxon>
        <taxon>Ascomycota</taxon>
        <taxon>Pezizomycotina</taxon>
        <taxon>Dothideomycetes</taxon>
        <taxon>Pleosporomycetidae</taxon>
        <taxon>Mytilinidiales</taxon>
        <taxon>Argynnaceae</taxon>
        <taxon>Lepidopterella</taxon>
    </lineage>
</organism>
<feature type="compositionally biased region" description="Polar residues" evidence="1">
    <location>
        <begin position="451"/>
        <end position="460"/>
    </location>
</feature>
<name>A0A8E2JJH2_9PEZI</name>
<dbReference type="Proteomes" id="UP000250266">
    <property type="component" value="Unassembled WGS sequence"/>
</dbReference>
<feature type="compositionally biased region" description="Pro residues" evidence="1">
    <location>
        <begin position="428"/>
        <end position="447"/>
    </location>
</feature>
<dbReference type="PROSITE" id="PS51021">
    <property type="entry name" value="BAR"/>
    <property type="match status" value="1"/>
</dbReference>
<dbReference type="InterPro" id="IPR004148">
    <property type="entry name" value="BAR_dom"/>
</dbReference>
<feature type="compositionally biased region" description="Basic and acidic residues" evidence="1">
    <location>
        <begin position="243"/>
        <end position="253"/>
    </location>
</feature>
<dbReference type="GO" id="GO:0005737">
    <property type="term" value="C:cytoplasm"/>
    <property type="evidence" value="ECO:0007669"/>
    <property type="project" value="InterPro"/>
</dbReference>
<protein>
    <submittedName>
        <fullName evidence="3">BAR-domain-containing protein</fullName>
    </submittedName>
</protein>
<feature type="compositionally biased region" description="Polar residues" evidence="1">
    <location>
        <begin position="390"/>
        <end position="407"/>
    </location>
</feature>
<dbReference type="SMART" id="SM00721">
    <property type="entry name" value="BAR"/>
    <property type="match status" value="1"/>
</dbReference>
<dbReference type="Pfam" id="PF03114">
    <property type="entry name" value="BAR"/>
    <property type="match status" value="1"/>
</dbReference>
<feature type="compositionally biased region" description="Gly residues" evidence="1">
    <location>
        <begin position="409"/>
        <end position="424"/>
    </location>
</feature>
<feature type="domain" description="BAR" evidence="2">
    <location>
        <begin position="15"/>
        <end position="237"/>
    </location>
</feature>
<dbReference type="SUPFAM" id="SSF103657">
    <property type="entry name" value="BAR/IMD domain-like"/>
    <property type="match status" value="1"/>
</dbReference>
<dbReference type="Gene3D" id="1.20.1270.60">
    <property type="entry name" value="Arfaptin homology (AH) domain/BAR domain"/>
    <property type="match status" value="1"/>
</dbReference>
<evidence type="ECO:0000256" key="1">
    <source>
        <dbReference type="SAM" id="MobiDB-lite"/>
    </source>
</evidence>
<keyword evidence="4" id="KW-1185">Reference proteome</keyword>
<dbReference type="AlphaFoldDB" id="A0A8E2JJH2"/>
<accession>A0A8E2JJH2</accession>
<evidence type="ECO:0000313" key="3">
    <source>
        <dbReference type="EMBL" id="OCK84794.1"/>
    </source>
</evidence>
<dbReference type="OrthoDB" id="14167at2759"/>
<proteinExistence type="predicted"/>